<accession>A0A699QII7</accession>
<organism evidence="1">
    <name type="scientific">Tanacetum cinerariifolium</name>
    <name type="common">Dalmatian daisy</name>
    <name type="synonym">Chrysanthemum cinerariifolium</name>
    <dbReference type="NCBI Taxonomy" id="118510"/>
    <lineage>
        <taxon>Eukaryota</taxon>
        <taxon>Viridiplantae</taxon>
        <taxon>Streptophyta</taxon>
        <taxon>Embryophyta</taxon>
        <taxon>Tracheophyta</taxon>
        <taxon>Spermatophyta</taxon>
        <taxon>Magnoliopsida</taxon>
        <taxon>eudicotyledons</taxon>
        <taxon>Gunneridae</taxon>
        <taxon>Pentapetalae</taxon>
        <taxon>asterids</taxon>
        <taxon>campanulids</taxon>
        <taxon>Asterales</taxon>
        <taxon>Asteraceae</taxon>
        <taxon>Asteroideae</taxon>
        <taxon>Anthemideae</taxon>
        <taxon>Anthemidinae</taxon>
        <taxon>Tanacetum</taxon>
    </lineage>
</organism>
<comment type="caution">
    <text evidence="1">The sequence shown here is derived from an EMBL/GenBank/DDBJ whole genome shotgun (WGS) entry which is preliminary data.</text>
</comment>
<dbReference type="AlphaFoldDB" id="A0A699QII7"/>
<feature type="non-terminal residue" evidence="1">
    <location>
        <position position="100"/>
    </location>
</feature>
<protein>
    <submittedName>
        <fullName evidence="1">Uncharacterized protein</fullName>
    </submittedName>
</protein>
<name>A0A699QII7_TANCI</name>
<proteinExistence type="predicted"/>
<dbReference type="EMBL" id="BKCJ011024570">
    <property type="protein sequence ID" value="GFC69433.1"/>
    <property type="molecule type" value="Genomic_DNA"/>
</dbReference>
<gene>
    <name evidence="1" type="ORF">Tci_841403</name>
</gene>
<evidence type="ECO:0000313" key="1">
    <source>
        <dbReference type="EMBL" id="GFC69433.1"/>
    </source>
</evidence>
<reference evidence="1" key="1">
    <citation type="journal article" date="2019" name="Sci. Rep.">
        <title>Draft genome of Tanacetum cinerariifolium, the natural source of mosquito coil.</title>
        <authorList>
            <person name="Yamashiro T."/>
            <person name="Shiraishi A."/>
            <person name="Satake H."/>
            <person name="Nakayama K."/>
        </authorList>
    </citation>
    <scope>NUCLEOTIDE SEQUENCE</scope>
</reference>
<sequence>MLIFSKSSEFLWAETISTACFTQNCSLIHTSVEDQETPPAVSSSEDHLSPILSNDVVELVQEDSTDFNGNTLFTPYDALTVKEVESSSIAADPSYKHEFH</sequence>